<organism evidence="1 2">
    <name type="scientific">Niastella vici</name>
    <dbReference type="NCBI Taxonomy" id="1703345"/>
    <lineage>
        <taxon>Bacteria</taxon>
        <taxon>Pseudomonadati</taxon>
        <taxon>Bacteroidota</taxon>
        <taxon>Chitinophagia</taxon>
        <taxon>Chitinophagales</taxon>
        <taxon>Chitinophagaceae</taxon>
        <taxon>Niastella</taxon>
    </lineage>
</organism>
<comment type="caution">
    <text evidence="1">The sequence shown here is derived from an EMBL/GenBank/DDBJ whole genome shotgun (WGS) entry which is preliminary data.</text>
</comment>
<dbReference type="AlphaFoldDB" id="A0A1V9G9E3"/>
<name>A0A1V9G9E3_9BACT</name>
<gene>
    <name evidence="1" type="ORF">A3860_02415</name>
</gene>
<dbReference type="RefSeq" id="WP_081144928.1">
    <property type="nucleotide sequence ID" value="NZ_LVYD01000001.1"/>
</dbReference>
<keyword evidence="2" id="KW-1185">Reference proteome</keyword>
<accession>A0A1V9G9E3</accession>
<reference evidence="1 2" key="1">
    <citation type="submission" date="2016-03" db="EMBL/GenBank/DDBJ databases">
        <title>Niastella vici sp. nov., isolated from farmland soil.</title>
        <authorList>
            <person name="Chen L."/>
            <person name="Wang D."/>
            <person name="Yang S."/>
            <person name="Wang G."/>
        </authorList>
    </citation>
    <scope>NUCLEOTIDE SEQUENCE [LARGE SCALE GENOMIC DNA]</scope>
    <source>
        <strain evidence="1 2">DJ57</strain>
    </source>
</reference>
<sequence length="126" mass="14591">MHQNPSNELYRELKENDPTRPYVNTNAGSPDLFNGVLICWEDGNKAVFYYPFLVSVKLHLQTEHNVIIMRFTSEIVTLKGYLLNTLLMKFTQRKPDLIDVINPRYVLPETISQPVVIEAVVEERKA</sequence>
<dbReference type="EMBL" id="LVYD01000001">
    <property type="protein sequence ID" value="OQP67233.1"/>
    <property type="molecule type" value="Genomic_DNA"/>
</dbReference>
<proteinExistence type="predicted"/>
<evidence type="ECO:0000313" key="1">
    <source>
        <dbReference type="EMBL" id="OQP67233.1"/>
    </source>
</evidence>
<dbReference type="Proteomes" id="UP000192796">
    <property type="component" value="Unassembled WGS sequence"/>
</dbReference>
<dbReference type="STRING" id="1703345.A3860_02415"/>
<protein>
    <submittedName>
        <fullName evidence="1">Uncharacterized protein</fullName>
    </submittedName>
</protein>
<dbReference type="OrthoDB" id="676278at2"/>
<evidence type="ECO:0000313" key="2">
    <source>
        <dbReference type="Proteomes" id="UP000192796"/>
    </source>
</evidence>